<gene>
    <name evidence="2" type="ORF">NLS_LOCUS7674</name>
</gene>
<evidence type="ECO:0000313" key="2">
    <source>
        <dbReference type="EMBL" id="VDK86541.1"/>
    </source>
</evidence>
<keyword evidence="1" id="KW-1133">Transmembrane helix</keyword>
<accession>A0A3P6V8K9</accession>
<name>A0A3P6V8K9_LITSI</name>
<dbReference type="OrthoDB" id="5863919at2759"/>
<keyword evidence="3" id="KW-1185">Reference proteome</keyword>
<feature type="transmembrane region" description="Helical" evidence="1">
    <location>
        <begin position="55"/>
        <end position="78"/>
    </location>
</feature>
<keyword evidence="1" id="KW-0812">Transmembrane</keyword>
<dbReference type="AlphaFoldDB" id="A0A3P6V8K9"/>
<reference evidence="2 3" key="1">
    <citation type="submission" date="2018-08" db="EMBL/GenBank/DDBJ databases">
        <authorList>
            <person name="Laetsch R D."/>
            <person name="Stevens L."/>
            <person name="Kumar S."/>
            <person name="Blaxter L. M."/>
        </authorList>
    </citation>
    <scope>NUCLEOTIDE SEQUENCE [LARGE SCALE GENOMIC DNA]</scope>
</reference>
<dbReference type="EMBL" id="UYRX01000830">
    <property type="protein sequence ID" value="VDK86541.1"/>
    <property type="molecule type" value="Genomic_DNA"/>
</dbReference>
<protein>
    <recommendedName>
        <fullName evidence="4">G-protein coupled receptors family 1 profile domain-containing protein</fullName>
    </recommendedName>
</protein>
<proteinExistence type="predicted"/>
<organism evidence="2 3">
    <name type="scientific">Litomosoides sigmodontis</name>
    <name type="common">Filarial nematode worm</name>
    <dbReference type="NCBI Taxonomy" id="42156"/>
    <lineage>
        <taxon>Eukaryota</taxon>
        <taxon>Metazoa</taxon>
        <taxon>Ecdysozoa</taxon>
        <taxon>Nematoda</taxon>
        <taxon>Chromadorea</taxon>
        <taxon>Rhabditida</taxon>
        <taxon>Spirurina</taxon>
        <taxon>Spiruromorpha</taxon>
        <taxon>Filarioidea</taxon>
        <taxon>Onchocercidae</taxon>
        <taxon>Litomosoides</taxon>
    </lineage>
</organism>
<keyword evidence="1" id="KW-0472">Membrane</keyword>
<sequence length="101" mass="11488">MFAAYTAKIAAGKYEWSMLIQAAVVCGAMEIETICFYFLLDLAVHLAGRKAEIPVNIFINCYVIMNCAVLPTTSFVLVKRFRDDVKREITDFLRKIQNCIN</sequence>
<evidence type="ECO:0008006" key="4">
    <source>
        <dbReference type="Google" id="ProtNLM"/>
    </source>
</evidence>
<dbReference type="Proteomes" id="UP000277928">
    <property type="component" value="Unassembled WGS sequence"/>
</dbReference>
<feature type="transmembrane region" description="Helical" evidence="1">
    <location>
        <begin position="18"/>
        <end position="40"/>
    </location>
</feature>
<evidence type="ECO:0000256" key="1">
    <source>
        <dbReference type="SAM" id="Phobius"/>
    </source>
</evidence>
<dbReference type="OMA" id="IETICFY"/>
<evidence type="ECO:0000313" key="3">
    <source>
        <dbReference type="Proteomes" id="UP000277928"/>
    </source>
</evidence>